<feature type="region of interest" description="Disordered" evidence="1">
    <location>
        <begin position="380"/>
        <end position="417"/>
    </location>
</feature>
<accession>A0A9X0CLA0</accession>
<dbReference type="Pfam" id="PF16769">
    <property type="entry name" value="MCM3AP_GANP"/>
    <property type="match status" value="1"/>
</dbReference>
<reference evidence="3" key="1">
    <citation type="submission" date="2023-01" db="EMBL/GenBank/DDBJ databases">
        <title>Genome assembly of the deep-sea coral Lophelia pertusa.</title>
        <authorList>
            <person name="Herrera S."/>
            <person name="Cordes E."/>
        </authorList>
    </citation>
    <scope>NUCLEOTIDE SEQUENCE</scope>
    <source>
        <strain evidence="3">USNM1676648</strain>
        <tissue evidence="3">Polyp</tissue>
    </source>
</reference>
<feature type="domain" description="Germinal-centre associated nuclear protein MCM3AP" evidence="2">
    <location>
        <begin position="31"/>
        <end position="254"/>
    </location>
</feature>
<dbReference type="Proteomes" id="UP001163046">
    <property type="component" value="Unassembled WGS sequence"/>
</dbReference>
<organism evidence="3 4">
    <name type="scientific">Desmophyllum pertusum</name>
    <dbReference type="NCBI Taxonomy" id="174260"/>
    <lineage>
        <taxon>Eukaryota</taxon>
        <taxon>Metazoa</taxon>
        <taxon>Cnidaria</taxon>
        <taxon>Anthozoa</taxon>
        <taxon>Hexacorallia</taxon>
        <taxon>Scleractinia</taxon>
        <taxon>Caryophylliina</taxon>
        <taxon>Caryophylliidae</taxon>
        <taxon>Desmophyllum</taxon>
    </lineage>
</organism>
<evidence type="ECO:0000256" key="1">
    <source>
        <dbReference type="SAM" id="MobiDB-lite"/>
    </source>
</evidence>
<dbReference type="OrthoDB" id="21502at2759"/>
<dbReference type="EMBL" id="MU827307">
    <property type="protein sequence ID" value="KAJ7362170.1"/>
    <property type="molecule type" value="Genomic_DNA"/>
</dbReference>
<evidence type="ECO:0000259" key="2">
    <source>
        <dbReference type="Pfam" id="PF16769"/>
    </source>
</evidence>
<comment type="caution">
    <text evidence="3">The sequence shown here is derived from an EMBL/GenBank/DDBJ whole genome shotgun (WGS) entry which is preliminary data.</text>
</comment>
<dbReference type="InterPro" id="IPR031907">
    <property type="entry name" value="MCM3AP_GANP"/>
</dbReference>
<evidence type="ECO:0000313" key="3">
    <source>
        <dbReference type="EMBL" id="KAJ7362170.1"/>
    </source>
</evidence>
<protein>
    <submittedName>
        <fullName evidence="3">Germinal-center associated nuclear protein</fullName>
    </submittedName>
</protein>
<keyword evidence="4" id="KW-1185">Reference proteome</keyword>
<proteinExistence type="predicted"/>
<name>A0A9X0CLA0_9CNID</name>
<sequence>MDSRQFLGACAAMFVVDLEDLQLNPQAAREAHIRLRRVLESKPAEPRLPVAVIMIDNEENTMSEGDIFSVLGIQQLRIDGLISECNLYTVSSLDHQGDLSRKLCSAVTWLGCHMVRSSLPRTDSLVNFIEDGLQREFTVPVSEDLLIRKQAKLEQQCPEVIIELYNSVLDHLGAVASSHSLQRLSWPVSEFADKEKGAHGLPDVTWNSHDNLQRLHSCITALKLSPPPPAAVDGTWESESELCLEYAGSLSPNTTSLLNSLESSRPRKTKDAKLHESFVDMEQQFDEIKGTSHIATTPSSLQTTSLVTPSHISMPSSVTPLLVTPPLVTPILVAPSMDIESPSPCPPDSAIRATSEQLQAAVEEAKTESKRFEELLKNVLGDGENPRGLGQSAWRKRKAQSLGESKKSPKFPEGLDLPDIDISFGSLEEGLSCFNETLKSQRRSDQFTERRLKECLES</sequence>
<gene>
    <name evidence="3" type="primary">MCM3AP_2</name>
    <name evidence="3" type="ORF">OS493_013264</name>
</gene>
<dbReference type="AlphaFoldDB" id="A0A9X0CLA0"/>
<evidence type="ECO:0000313" key="4">
    <source>
        <dbReference type="Proteomes" id="UP001163046"/>
    </source>
</evidence>